<feature type="compositionally biased region" description="Low complexity" evidence="1">
    <location>
        <begin position="15"/>
        <end position="25"/>
    </location>
</feature>
<keyword evidence="3" id="KW-1185">Reference proteome</keyword>
<protein>
    <submittedName>
        <fullName evidence="2">Uncharacterized protein</fullName>
    </submittedName>
</protein>
<organism evidence="2 3">
    <name type="scientific">Halorubrum lacusprofundi (strain ATCC 49239 / DSM 5036 / JCM 8891 / ACAM 34)</name>
    <dbReference type="NCBI Taxonomy" id="416348"/>
    <lineage>
        <taxon>Archaea</taxon>
        <taxon>Methanobacteriati</taxon>
        <taxon>Methanobacteriota</taxon>
        <taxon>Stenosarchaea group</taxon>
        <taxon>Halobacteria</taxon>
        <taxon>Halobacteriales</taxon>
        <taxon>Haloferacaceae</taxon>
        <taxon>Halorubrum</taxon>
    </lineage>
</organism>
<dbReference type="Proteomes" id="UP000000740">
    <property type="component" value="Chromosome 1"/>
</dbReference>
<evidence type="ECO:0000313" key="2">
    <source>
        <dbReference type="EMBL" id="ACM57666.1"/>
    </source>
</evidence>
<name>B9LR12_HALLT</name>
<sequence length="66" mass="7219">MRSSGPEDNGDAVYTSVRDLTTDSSSVDDDTIDSEANLSGYPNIARKLRYRRLHVDERETGVGGIS</sequence>
<feature type="region of interest" description="Disordered" evidence="1">
    <location>
        <begin position="1"/>
        <end position="38"/>
    </location>
</feature>
<evidence type="ECO:0000256" key="1">
    <source>
        <dbReference type="SAM" id="MobiDB-lite"/>
    </source>
</evidence>
<dbReference type="KEGG" id="hla:Hlac_2088"/>
<proteinExistence type="predicted"/>
<gene>
    <name evidence="2" type="ordered locus">Hlac_2088</name>
</gene>
<accession>B9LR12</accession>
<dbReference type="EMBL" id="CP001365">
    <property type="protein sequence ID" value="ACM57666.1"/>
    <property type="molecule type" value="Genomic_DNA"/>
</dbReference>
<reference evidence="2 3" key="1">
    <citation type="journal article" date="2016" name="Stand. Genomic Sci.">
        <title>Complete genome sequence of the Antarctic Halorubrum lacusprofundi type strain ACAM 34.</title>
        <authorList>
            <person name="Anderson I.J."/>
            <person name="DasSarma P."/>
            <person name="Lucas S."/>
            <person name="Copeland A."/>
            <person name="Lapidus A."/>
            <person name="Del Rio T.G."/>
            <person name="Tice H."/>
            <person name="Dalin E."/>
            <person name="Bruce D.C."/>
            <person name="Goodwin L."/>
            <person name="Pitluck S."/>
            <person name="Sims D."/>
            <person name="Brettin T.S."/>
            <person name="Detter J.C."/>
            <person name="Han C.S."/>
            <person name="Larimer F."/>
            <person name="Hauser L."/>
            <person name="Land M."/>
            <person name="Ivanova N."/>
            <person name="Richardson P."/>
            <person name="Cavicchioli R."/>
            <person name="DasSarma S."/>
            <person name="Woese C.R."/>
            <person name="Kyrpides N.C."/>
        </authorList>
    </citation>
    <scope>NUCLEOTIDE SEQUENCE [LARGE SCALE GENOMIC DNA]</scope>
    <source>
        <strain evidence="3">ATCC 49239 / DSM 5036 / JCM 8891 / ACAM 34</strain>
    </source>
</reference>
<evidence type="ECO:0000313" key="3">
    <source>
        <dbReference type="Proteomes" id="UP000000740"/>
    </source>
</evidence>
<dbReference type="AlphaFoldDB" id="B9LR12"/>
<dbReference type="HOGENOM" id="CLU_2820686_0_0_2"/>